<evidence type="ECO:0000313" key="6">
    <source>
        <dbReference type="EMBL" id="OCL10956.1"/>
    </source>
</evidence>
<feature type="domain" description="F-box" evidence="5">
    <location>
        <begin position="129"/>
        <end position="176"/>
    </location>
</feature>
<protein>
    <recommendedName>
        <fullName evidence="5">F-box domain-containing protein</fullName>
    </recommendedName>
</protein>
<dbReference type="SUPFAM" id="SSF52047">
    <property type="entry name" value="RNI-like"/>
    <property type="match status" value="1"/>
</dbReference>
<organism evidence="6 7">
    <name type="scientific">Glonium stellatum</name>
    <dbReference type="NCBI Taxonomy" id="574774"/>
    <lineage>
        <taxon>Eukaryota</taxon>
        <taxon>Fungi</taxon>
        <taxon>Dikarya</taxon>
        <taxon>Ascomycota</taxon>
        <taxon>Pezizomycotina</taxon>
        <taxon>Dothideomycetes</taxon>
        <taxon>Pleosporomycetidae</taxon>
        <taxon>Gloniales</taxon>
        <taxon>Gloniaceae</taxon>
        <taxon>Glonium</taxon>
    </lineage>
</organism>
<feature type="region of interest" description="Disordered" evidence="4">
    <location>
        <begin position="325"/>
        <end position="372"/>
    </location>
</feature>
<evidence type="ECO:0000256" key="4">
    <source>
        <dbReference type="SAM" id="MobiDB-lite"/>
    </source>
</evidence>
<evidence type="ECO:0000259" key="5">
    <source>
        <dbReference type="PROSITE" id="PS50181"/>
    </source>
</evidence>
<dbReference type="SMART" id="SM00028">
    <property type="entry name" value="TPR"/>
    <property type="match status" value="3"/>
</dbReference>
<dbReference type="InterPro" id="IPR032675">
    <property type="entry name" value="LRR_dom_sf"/>
</dbReference>
<proteinExistence type="predicted"/>
<dbReference type="OrthoDB" id="629492at2759"/>
<dbReference type="InterPro" id="IPR036047">
    <property type="entry name" value="F-box-like_dom_sf"/>
</dbReference>
<name>A0A8E2F5R6_9PEZI</name>
<dbReference type="SUPFAM" id="SSF48452">
    <property type="entry name" value="TPR-like"/>
    <property type="match status" value="1"/>
</dbReference>
<dbReference type="SUPFAM" id="SSF81383">
    <property type="entry name" value="F-box domain"/>
    <property type="match status" value="1"/>
</dbReference>
<evidence type="ECO:0000256" key="1">
    <source>
        <dbReference type="ARBA" id="ARBA00022737"/>
    </source>
</evidence>
<reference evidence="6 7" key="1">
    <citation type="journal article" date="2016" name="Nat. Commun.">
        <title>Ectomycorrhizal ecology is imprinted in the genome of the dominant symbiotic fungus Cenococcum geophilum.</title>
        <authorList>
            <consortium name="DOE Joint Genome Institute"/>
            <person name="Peter M."/>
            <person name="Kohler A."/>
            <person name="Ohm R.A."/>
            <person name="Kuo A."/>
            <person name="Krutzmann J."/>
            <person name="Morin E."/>
            <person name="Arend M."/>
            <person name="Barry K.W."/>
            <person name="Binder M."/>
            <person name="Choi C."/>
            <person name="Clum A."/>
            <person name="Copeland A."/>
            <person name="Grisel N."/>
            <person name="Haridas S."/>
            <person name="Kipfer T."/>
            <person name="LaButti K."/>
            <person name="Lindquist E."/>
            <person name="Lipzen A."/>
            <person name="Maire R."/>
            <person name="Meier B."/>
            <person name="Mihaltcheva S."/>
            <person name="Molinier V."/>
            <person name="Murat C."/>
            <person name="Poggeler S."/>
            <person name="Quandt C.A."/>
            <person name="Sperisen C."/>
            <person name="Tritt A."/>
            <person name="Tisserant E."/>
            <person name="Crous P.W."/>
            <person name="Henrissat B."/>
            <person name="Nehls U."/>
            <person name="Egli S."/>
            <person name="Spatafora J.W."/>
            <person name="Grigoriev I.V."/>
            <person name="Martin F.M."/>
        </authorList>
    </citation>
    <scope>NUCLEOTIDE SEQUENCE [LARGE SCALE GENOMIC DNA]</scope>
    <source>
        <strain evidence="6 7">CBS 207.34</strain>
    </source>
</reference>
<feature type="repeat" description="TPR" evidence="3">
    <location>
        <begin position="3"/>
        <end position="36"/>
    </location>
</feature>
<dbReference type="Gene3D" id="1.25.40.10">
    <property type="entry name" value="Tetratricopeptide repeat domain"/>
    <property type="match status" value="1"/>
</dbReference>
<dbReference type="InterPro" id="IPR011990">
    <property type="entry name" value="TPR-like_helical_dom_sf"/>
</dbReference>
<dbReference type="EMBL" id="KV749134">
    <property type="protein sequence ID" value="OCL10956.1"/>
    <property type="molecule type" value="Genomic_DNA"/>
</dbReference>
<dbReference type="AlphaFoldDB" id="A0A8E2F5R6"/>
<evidence type="ECO:0000256" key="3">
    <source>
        <dbReference type="PROSITE-ProRule" id="PRU00339"/>
    </source>
</evidence>
<dbReference type="SMART" id="SM00256">
    <property type="entry name" value="FBOX"/>
    <property type="match status" value="1"/>
</dbReference>
<sequence>MSATEYRELGKKYYKQKEYQKAVDAFTEGIESMSIPTVDILNNRAASFEKLENFKLAVKDGRDMIKIDKKDVRGYLRTGNILQKMDKLDAAIGIYKYGIKNVSVTDENFKLLQGIHDKLTRQLSPPKAIDPFIILPVELVEMIIRYLTFRNMVTCLRVSKQWNRFLISRTPLWLNLDLSHARRQVSSKFVRNCIRRSQHKMKSAIIQRFTNQEVLRSLATTCKSLESLEFLSGSIVGDSLCEIAMCATQLKRLTLTSNISLSLDAVTQILRHRPSLTHAEFHSIISTGVRADWKVDLPSLQKLTLSCGHESSSPLSAVLNLVSPQHQNLTPNPTNLTPSSPPSSPAPQTSSTSASPTGATTPTSPKSKTSRP</sequence>
<keyword evidence="7" id="KW-1185">Reference proteome</keyword>
<dbReference type="GO" id="GO:0051879">
    <property type="term" value="F:Hsp90 protein binding"/>
    <property type="evidence" value="ECO:0007669"/>
    <property type="project" value="TreeGrafter"/>
</dbReference>
<dbReference type="Proteomes" id="UP000250140">
    <property type="component" value="Unassembled WGS sequence"/>
</dbReference>
<evidence type="ECO:0000313" key="7">
    <source>
        <dbReference type="Proteomes" id="UP000250140"/>
    </source>
</evidence>
<evidence type="ECO:0000256" key="2">
    <source>
        <dbReference type="ARBA" id="ARBA00022803"/>
    </source>
</evidence>
<dbReference type="PROSITE" id="PS50181">
    <property type="entry name" value="FBOX"/>
    <property type="match status" value="1"/>
</dbReference>
<dbReference type="Gene3D" id="3.80.10.10">
    <property type="entry name" value="Ribonuclease Inhibitor"/>
    <property type="match status" value="1"/>
</dbReference>
<accession>A0A8E2F5R6</accession>
<feature type="compositionally biased region" description="Low complexity" evidence="4">
    <location>
        <begin position="327"/>
        <end position="338"/>
    </location>
</feature>
<feature type="compositionally biased region" description="Low complexity" evidence="4">
    <location>
        <begin position="346"/>
        <end position="372"/>
    </location>
</feature>
<keyword evidence="1" id="KW-0677">Repeat</keyword>
<keyword evidence="2 3" id="KW-0802">TPR repeat</keyword>
<dbReference type="PANTHER" id="PTHR22904">
    <property type="entry name" value="TPR REPEAT CONTAINING PROTEIN"/>
    <property type="match status" value="1"/>
</dbReference>
<dbReference type="Pfam" id="PF12937">
    <property type="entry name" value="F-box-like"/>
    <property type="match status" value="1"/>
</dbReference>
<gene>
    <name evidence="6" type="ORF">AOQ84DRAFT_288207</name>
</gene>
<dbReference type="PROSITE" id="PS50005">
    <property type="entry name" value="TPR"/>
    <property type="match status" value="1"/>
</dbReference>
<dbReference type="InterPro" id="IPR001810">
    <property type="entry name" value="F-box_dom"/>
</dbReference>
<dbReference type="InterPro" id="IPR019734">
    <property type="entry name" value="TPR_rpt"/>
</dbReference>
<dbReference type="PANTHER" id="PTHR22904:SF523">
    <property type="entry name" value="STRESS-INDUCED-PHOSPHOPROTEIN 1"/>
    <property type="match status" value="1"/>
</dbReference>